<evidence type="ECO:0000256" key="1">
    <source>
        <dbReference type="SAM" id="Phobius"/>
    </source>
</evidence>
<dbReference type="InterPro" id="IPR054484">
    <property type="entry name" value="ComC_SSD"/>
</dbReference>
<keyword evidence="6" id="KW-1185">Reference proteome</keyword>
<dbReference type="InterPro" id="IPR053331">
    <property type="entry name" value="EGF-like_comC"/>
</dbReference>
<evidence type="ECO:0000313" key="5">
    <source>
        <dbReference type="EMBL" id="EGG21977.1"/>
    </source>
</evidence>
<dbReference type="OMA" id="FICHAIR"/>
<keyword evidence="1" id="KW-0472">Membrane</keyword>
<feature type="domain" description="ComC supersandwich" evidence="3">
    <location>
        <begin position="539"/>
        <end position="691"/>
    </location>
</feature>
<dbReference type="EMBL" id="GL883010">
    <property type="protein sequence ID" value="EGG21977.1"/>
    <property type="molecule type" value="Genomic_DNA"/>
</dbReference>
<dbReference type="Pfam" id="PF22933">
    <property type="entry name" value="ComC_SSD"/>
    <property type="match status" value="1"/>
</dbReference>
<keyword evidence="1" id="KW-0812">Transmembrane</keyword>
<keyword evidence="2" id="KW-0732">Signal</keyword>
<dbReference type="RefSeq" id="XP_004359828.1">
    <property type="nucleotide sequence ID" value="XM_004359771.1"/>
</dbReference>
<evidence type="ECO:0000256" key="2">
    <source>
        <dbReference type="SAM" id="SignalP"/>
    </source>
</evidence>
<feature type="signal peptide" evidence="2">
    <location>
        <begin position="1"/>
        <end position="29"/>
    </location>
</feature>
<gene>
    <name evidence="5" type="ORF">DFA_01863</name>
</gene>
<dbReference type="AlphaFoldDB" id="F4PV69"/>
<dbReference type="GeneID" id="14874192"/>
<dbReference type="Pfam" id="PF24141">
    <property type="entry name" value="LRR_ComC"/>
    <property type="match status" value="1"/>
</dbReference>
<protein>
    <submittedName>
        <fullName evidence="5">Uncharacterized protein</fullName>
    </submittedName>
</protein>
<sequence>MSKSIQSFIMIVLPLMVVTLLSMFGGVNAIAQPPLLPNQLPKVQYLVQLFQLQSLYPDTASYCQDPPLGPHFICVPTNITQQSIMTQINLTGTGVEVLPSNLITNQDFGILFSLSLKDVIVSDVFFRGVLNATTEFTCINCNIQSFPPLSNSMTTILSYLKLVDNPISGPINITNSLLGKIIIYSTNTSHIRDTNFILENTNTALKYLEIQTNTIGFSISQVPNLLFLTIYFGPNFDIDTIDENFKYIGHDLNLIVFKDLFPNPMKTYLFPNINLINCTAGLEFYDINFQGAKNVVDLSQSPNLRTLTIKNSPLLDDVVYPVGVGKLFTLMTISNCGLKGYPQFDVYFKMPAIILANNTISQQPPVLNVLDVVPVSDNPSTIDFSHNQATGHLDNSWCYVSSDVRNNQLSGPLPNCFICHAIRDPYIAASLENNQFSNWPIQTGQNTTCDYRVIQPINYMEGSLFLTLLVVNGGWSPYFESSYCRLLSSQIPNYSYSCKVNASIASQIMAQGYLPVTFPDTQQTVNMAIKIVPPTIEKVNQFVVTFQNTMTLTYFVEEFQEPANRTFADIPMFLDKGALKMTVNITNWPYLSSTNNIQLLIESFSMGNHSCEGSEIGRSITTNSTANSLQYIMIERNGKTLYGRFLDRVLSDNRSTFSQTLVVNQTTESLFVAINLPYGTELLIDPDFSVILSRPDDIDQDECSASNKSDRQWVIVSVSVVVSVVGVSLLIISVVIIKKKLIISFRNGFNIVYRGNSNASSNESKLKPLNSDL</sequence>
<dbReference type="STRING" id="1054147.F4PV69"/>
<proteinExistence type="predicted"/>
<keyword evidence="1" id="KW-1133">Transmembrane helix</keyword>
<feature type="domain" description="EGF-like" evidence="4">
    <location>
        <begin position="113"/>
        <end position="409"/>
    </location>
</feature>
<dbReference type="PANTHER" id="PTHR24032">
    <property type="entry name" value="EGF-LIKE DOMAIN-CONTAINING PROTEIN-RELATED-RELATED"/>
    <property type="match status" value="1"/>
</dbReference>
<name>F4PV69_CACFS</name>
<feature type="chain" id="PRO_5003319645" evidence="2">
    <location>
        <begin position="30"/>
        <end position="773"/>
    </location>
</feature>
<evidence type="ECO:0000259" key="3">
    <source>
        <dbReference type="Pfam" id="PF22933"/>
    </source>
</evidence>
<dbReference type="KEGG" id="dfa:DFA_01863"/>
<organism evidence="5 6">
    <name type="scientific">Cavenderia fasciculata</name>
    <name type="common">Slime mold</name>
    <name type="synonym">Dictyostelium fasciculatum</name>
    <dbReference type="NCBI Taxonomy" id="261658"/>
    <lineage>
        <taxon>Eukaryota</taxon>
        <taxon>Amoebozoa</taxon>
        <taxon>Evosea</taxon>
        <taxon>Eumycetozoa</taxon>
        <taxon>Dictyostelia</taxon>
        <taxon>Acytosteliales</taxon>
        <taxon>Cavenderiaceae</taxon>
        <taxon>Cavenderia</taxon>
    </lineage>
</organism>
<evidence type="ECO:0000313" key="6">
    <source>
        <dbReference type="Proteomes" id="UP000007797"/>
    </source>
</evidence>
<evidence type="ECO:0000259" key="4">
    <source>
        <dbReference type="Pfam" id="PF24141"/>
    </source>
</evidence>
<reference evidence="6" key="1">
    <citation type="journal article" date="2011" name="Genome Res.">
        <title>Phylogeny-wide analysis of social amoeba genomes highlights ancient origins for complex intercellular communication.</title>
        <authorList>
            <person name="Heidel A.J."/>
            <person name="Lawal H.M."/>
            <person name="Felder M."/>
            <person name="Schilde C."/>
            <person name="Helps N.R."/>
            <person name="Tunggal B."/>
            <person name="Rivero F."/>
            <person name="John U."/>
            <person name="Schleicher M."/>
            <person name="Eichinger L."/>
            <person name="Platzer M."/>
            <person name="Noegel A.A."/>
            <person name="Schaap P."/>
            <person name="Gloeckner G."/>
        </authorList>
    </citation>
    <scope>NUCLEOTIDE SEQUENCE [LARGE SCALE GENOMIC DNA]</scope>
    <source>
        <strain evidence="6">SH3</strain>
    </source>
</reference>
<dbReference type="OrthoDB" id="676979at2759"/>
<dbReference type="InterPro" id="IPR057013">
    <property type="entry name" value="LRR_ComC"/>
</dbReference>
<accession>F4PV69</accession>
<dbReference type="Proteomes" id="UP000007797">
    <property type="component" value="Unassembled WGS sequence"/>
</dbReference>
<feature type="transmembrane region" description="Helical" evidence="1">
    <location>
        <begin position="713"/>
        <end position="737"/>
    </location>
</feature>